<reference evidence="8" key="1">
    <citation type="journal article" date="2014" name="Science">
        <title>The coffee genome provides insight into the convergent evolution of caffeine biosynthesis.</title>
        <authorList>
            <person name="Denoeud F."/>
            <person name="Carretero-Paulet L."/>
            <person name="Dereeper A."/>
            <person name="Droc G."/>
            <person name="Guyot R."/>
            <person name="Pietrella M."/>
            <person name="Zheng C."/>
            <person name="Alberti A."/>
            <person name="Anthony F."/>
            <person name="Aprea G."/>
            <person name="Aury J.M."/>
            <person name="Bento P."/>
            <person name="Bernard M."/>
            <person name="Bocs S."/>
            <person name="Campa C."/>
            <person name="Cenci A."/>
            <person name="Combes M.C."/>
            <person name="Crouzillat D."/>
            <person name="Da Silva C."/>
            <person name="Daddiego L."/>
            <person name="De Bellis F."/>
            <person name="Dussert S."/>
            <person name="Garsmeur O."/>
            <person name="Gayraud T."/>
            <person name="Guignon V."/>
            <person name="Jahn K."/>
            <person name="Jamilloux V."/>
            <person name="Joet T."/>
            <person name="Labadie K."/>
            <person name="Lan T."/>
            <person name="Leclercq J."/>
            <person name="Lepelley M."/>
            <person name="Leroy T."/>
            <person name="Li L.T."/>
            <person name="Librado P."/>
            <person name="Lopez L."/>
            <person name="Munoz A."/>
            <person name="Noel B."/>
            <person name="Pallavicini A."/>
            <person name="Perrotta G."/>
            <person name="Poncet V."/>
            <person name="Pot D."/>
            <person name="Priyono X."/>
            <person name="Rigoreau M."/>
            <person name="Rouard M."/>
            <person name="Rozas J."/>
            <person name="Tranchant-Dubreuil C."/>
            <person name="VanBuren R."/>
            <person name="Zhang Q."/>
            <person name="Andrade A.C."/>
            <person name="Argout X."/>
            <person name="Bertrand B."/>
            <person name="de Kochko A."/>
            <person name="Graziosi G."/>
            <person name="Henry R.J."/>
            <person name="Jayarama X."/>
            <person name="Ming R."/>
            <person name="Nagai C."/>
            <person name="Rounsley S."/>
            <person name="Sankoff D."/>
            <person name="Giuliano G."/>
            <person name="Albert V.A."/>
            <person name="Wincker P."/>
            <person name="Lashermes P."/>
        </authorList>
    </citation>
    <scope>NUCLEOTIDE SEQUENCE [LARGE SCALE GENOMIC DNA]</scope>
    <source>
        <strain evidence="8">cv. DH200-94</strain>
    </source>
</reference>
<keyword evidence="8" id="KW-1185">Reference proteome</keyword>
<dbReference type="OrthoDB" id="5835829at2759"/>
<gene>
    <name evidence="7" type="ORF">GSCOC_T00029575001</name>
</gene>
<dbReference type="AlphaFoldDB" id="A0A068TV70"/>
<dbReference type="Pfam" id="PF00201">
    <property type="entry name" value="UDPGT"/>
    <property type="match status" value="1"/>
</dbReference>
<dbReference type="Pfam" id="PF26168">
    <property type="entry name" value="Glyco_transf_N"/>
    <property type="match status" value="1"/>
</dbReference>
<dbReference type="PhylomeDB" id="A0A068TV70"/>
<dbReference type="EMBL" id="HG739088">
    <property type="protein sequence ID" value="CDO99874.1"/>
    <property type="molecule type" value="Genomic_DNA"/>
</dbReference>
<dbReference type="InParanoid" id="A0A068TV70"/>
<evidence type="ECO:0000313" key="8">
    <source>
        <dbReference type="Proteomes" id="UP000295252"/>
    </source>
</evidence>
<dbReference type="InterPro" id="IPR002213">
    <property type="entry name" value="UDP_glucos_trans"/>
</dbReference>
<evidence type="ECO:0000256" key="4">
    <source>
        <dbReference type="RuleBase" id="RU003718"/>
    </source>
</evidence>
<dbReference type="InterPro" id="IPR035595">
    <property type="entry name" value="UDP_glycos_trans_CS"/>
</dbReference>
<dbReference type="PROSITE" id="PS00375">
    <property type="entry name" value="UDPGT"/>
    <property type="match status" value="1"/>
</dbReference>
<protein>
    <recommendedName>
        <fullName evidence="5">Glycosyltransferase</fullName>
        <ecNumber evidence="5">2.4.1.-</ecNumber>
    </recommendedName>
</protein>
<dbReference type="PANTHER" id="PTHR48044:SF39">
    <property type="entry name" value="GLYCOSYLTRANSFERASE"/>
    <property type="match status" value="1"/>
</dbReference>
<dbReference type="CDD" id="cd03784">
    <property type="entry name" value="GT1_Gtf-like"/>
    <property type="match status" value="1"/>
</dbReference>
<keyword evidence="3 4" id="KW-0808">Transferase</keyword>
<name>A0A068TV70_COFCA</name>
<organism evidence="7 8">
    <name type="scientific">Coffea canephora</name>
    <name type="common">Robusta coffee</name>
    <dbReference type="NCBI Taxonomy" id="49390"/>
    <lineage>
        <taxon>Eukaryota</taxon>
        <taxon>Viridiplantae</taxon>
        <taxon>Streptophyta</taxon>
        <taxon>Embryophyta</taxon>
        <taxon>Tracheophyta</taxon>
        <taxon>Spermatophyta</taxon>
        <taxon>Magnoliopsida</taxon>
        <taxon>eudicotyledons</taxon>
        <taxon>Gunneridae</taxon>
        <taxon>Pentapetalae</taxon>
        <taxon>asterids</taxon>
        <taxon>lamiids</taxon>
        <taxon>Gentianales</taxon>
        <taxon>Rubiaceae</taxon>
        <taxon>Ixoroideae</taxon>
        <taxon>Gardenieae complex</taxon>
        <taxon>Bertiereae - Coffeeae clade</taxon>
        <taxon>Coffeeae</taxon>
        <taxon>Coffea</taxon>
    </lineage>
</organism>
<evidence type="ECO:0000256" key="1">
    <source>
        <dbReference type="ARBA" id="ARBA00009995"/>
    </source>
</evidence>
<dbReference type="GO" id="GO:0008194">
    <property type="term" value="F:UDP-glycosyltransferase activity"/>
    <property type="evidence" value="ECO:0007669"/>
    <property type="project" value="InterPro"/>
</dbReference>
<dbReference type="InterPro" id="IPR058980">
    <property type="entry name" value="Glyco_transf_N"/>
</dbReference>
<evidence type="ECO:0000259" key="6">
    <source>
        <dbReference type="Pfam" id="PF26168"/>
    </source>
</evidence>
<dbReference type="EC" id="2.4.1.-" evidence="5"/>
<dbReference type="Gene3D" id="3.40.50.2000">
    <property type="entry name" value="Glycogen Phosphorylase B"/>
    <property type="match status" value="2"/>
</dbReference>
<accession>A0A068TV70</accession>
<dbReference type="SUPFAM" id="SSF53756">
    <property type="entry name" value="UDP-Glycosyltransferase/glycogen phosphorylase"/>
    <property type="match status" value="1"/>
</dbReference>
<sequence length="459" mass="51315">MEYHQDSFSVLMFPWLAHGHISPFLELAKKLSQRNFKVYLCSTPACLVSIKPKLAENFSASIQLVELHLPTLPGLPPEYHTTNGLPSHLMATLKQAFDMASPNFIKILETIEPDLLVYDMLQPWAPTAASALNIPAVEFISSSTTMTSFMLHVLKNNPGTKFPFSNIFHGDLEAILANKLHDDVKFRSKEINRVVQSLQLSSKIILIKSFKEIEGKYIDYLSLLSGKKVVPVGPLVQDPSSTHGNSDDNLEIMEWLDKKEKKSTVFVCFGTEYFLSQEDREEIAHGLELSNVNFIWAIRYPKGENLQLEEALPKGFLARVGERGMVVDGWVPQAKILGHSSVGGFVSHCGWNSVMESMKSGVPIVAIPMHLDQPVNARLIEEVGAGVEVLREDDGTLGREKVAAVIKQVMHEEIGQLVRERARSLSNKIEVKGDEEIDVVVDELVQLCLEKKMKDVKNF</sequence>
<dbReference type="OMA" id="AYMLHDF"/>
<feature type="domain" description="Glycosyltransferase N-terminal" evidence="6">
    <location>
        <begin position="7"/>
        <end position="236"/>
    </location>
</feature>
<comment type="similarity">
    <text evidence="1 4">Belongs to the UDP-glycosyltransferase family.</text>
</comment>
<dbReference type="Gramene" id="CDO99874">
    <property type="protein sequence ID" value="CDO99874"/>
    <property type="gene ID" value="GSCOC_T00029575001"/>
</dbReference>
<keyword evidence="2 4" id="KW-0328">Glycosyltransferase</keyword>
<evidence type="ECO:0000313" key="7">
    <source>
        <dbReference type="EMBL" id="CDO99874.1"/>
    </source>
</evidence>
<evidence type="ECO:0000256" key="3">
    <source>
        <dbReference type="ARBA" id="ARBA00022679"/>
    </source>
</evidence>
<evidence type="ECO:0000256" key="5">
    <source>
        <dbReference type="RuleBase" id="RU362057"/>
    </source>
</evidence>
<dbReference type="FunFam" id="3.40.50.2000:FF:000060">
    <property type="entry name" value="Glycosyltransferase"/>
    <property type="match status" value="1"/>
</dbReference>
<dbReference type="PANTHER" id="PTHR48044">
    <property type="entry name" value="GLYCOSYLTRANSFERASE"/>
    <property type="match status" value="1"/>
</dbReference>
<proteinExistence type="inferred from homology"/>
<dbReference type="GO" id="GO:0016138">
    <property type="term" value="P:glycoside biosynthetic process"/>
    <property type="evidence" value="ECO:0007669"/>
    <property type="project" value="UniProtKB-ARBA"/>
</dbReference>
<dbReference type="Proteomes" id="UP000295252">
    <property type="component" value="Chromosome IV"/>
</dbReference>
<evidence type="ECO:0000256" key="2">
    <source>
        <dbReference type="ARBA" id="ARBA00022676"/>
    </source>
</evidence>